<organism evidence="2 3">
    <name type="scientific">Ceratodon purpureus</name>
    <name type="common">Fire moss</name>
    <name type="synonym">Dicranum purpureum</name>
    <dbReference type="NCBI Taxonomy" id="3225"/>
    <lineage>
        <taxon>Eukaryota</taxon>
        <taxon>Viridiplantae</taxon>
        <taxon>Streptophyta</taxon>
        <taxon>Embryophyta</taxon>
        <taxon>Bryophyta</taxon>
        <taxon>Bryophytina</taxon>
        <taxon>Bryopsida</taxon>
        <taxon>Dicranidae</taxon>
        <taxon>Pseudoditrichales</taxon>
        <taxon>Ditrichaceae</taxon>
        <taxon>Ceratodon</taxon>
    </lineage>
</organism>
<keyword evidence="1" id="KW-0472">Membrane</keyword>
<keyword evidence="3" id="KW-1185">Reference proteome</keyword>
<dbReference type="EMBL" id="CM026432">
    <property type="protein sequence ID" value="KAG0556190.1"/>
    <property type="molecule type" value="Genomic_DNA"/>
</dbReference>
<gene>
    <name evidence="2" type="ORF">KC19_11G033400</name>
</gene>
<feature type="transmembrane region" description="Helical" evidence="1">
    <location>
        <begin position="54"/>
        <end position="76"/>
    </location>
</feature>
<evidence type="ECO:0000313" key="2">
    <source>
        <dbReference type="EMBL" id="KAG0556190.1"/>
    </source>
</evidence>
<dbReference type="AlphaFoldDB" id="A0A8T0GAU5"/>
<protein>
    <recommendedName>
        <fullName evidence="4">Transmembrane protein</fullName>
    </recommendedName>
</protein>
<keyword evidence="1" id="KW-1133">Transmembrane helix</keyword>
<name>A0A8T0GAU5_CERPU</name>
<evidence type="ECO:0008006" key="4">
    <source>
        <dbReference type="Google" id="ProtNLM"/>
    </source>
</evidence>
<evidence type="ECO:0000256" key="1">
    <source>
        <dbReference type="SAM" id="Phobius"/>
    </source>
</evidence>
<dbReference type="Proteomes" id="UP000822688">
    <property type="component" value="Chromosome 11"/>
</dbReference>
<proteinExistence type="predicted"/>
<comment type="caution">
    <text evidence="2">The sequence shown here is derived from an EMBL/GenBank/DDBJ whole genome shotgun (WGS) entry which is preliminary data.</text>
</comment>
<reference evidence="2 3" key="1">
    <citation type="submission" date="2020-06" db="EMBL/GenBank/DDBJ databases">
        <title>WGS assembly of Ceratodon purpureus strain R40.</title>
        <authorList>
            <person name="Carey S.B."/>
            <person name="Jenkins J."/>
            <person name="Shu S."/>
            <person name="Lovell J.T."/>
            <person name="Sreedasyam A."/>
            <person name="Maumus F."/>
            <person name="Tiley G.P."/>
            <person name="Fernandez-Pozo N."/>
            <person name="Barry K."/>
            <person name="Chen C."/>
            <person name="Wang M."/>
            <person name="Lipzen A."/>
            <person name="Daum C."/>
            <person name="Saski C.A."/>
            <person name="Payton A.C."/>
            <person name="Mcbreen J.C."/>
            <person name="Conrad R.E."/>
            <person name="Kollar L.M."/>
            <person name="Olsson S."/>
            <person name="Huttunen S."/>
            <person name="Landis J.B."/>
            <person name="Wickett N.J."/>
            <person name="Johnson M.G."/>
            <person name="Rensing S.A."/>
            <person name="Grimwood J."/>
            <person name="Schmutz J."/>
            <person name="Mcdaniel S.F."/>
        </authorList>
    </citation>
    <scope>NUCLEOTIDE SEQUENCE [LARGE SCALE GENOMIC DNA]</scope>
    <source>
        <strain evidence="2 3">R40</strain>
    </source>
</reference>
<sequence length="100" mass="11192">MVIILSRWAWVGTSTGQSHFTSTIGRNGCFPELCVLEIFDLPFFYVKILITQQWILVASGICFGVLAVYVGACPAYHGLGKLKYILLEDFSFDESFMSVN</sequence>
<keyword evidence="1" id="KW-0812">Transmembrane</keyword>
<evidence type="ECO:0000313" key="3">
    <source>
        <dbReference type="Proteomes" id="UP000822688"/>
    </source>
</evidence>
<accession>A0A8T0GAU5</accession>